<reference evidence="1" key="1">
    <citation type="journal article" date="2020" name="Stud. Mycol.">
        <title>101 Dothideomycetes genomes: a test case for predicting lifestyles and emergence of pathogens.</title>
        <authorList>
            <person name="Haridas S."/>
            <person name="Albert R."/>
            <person name="Binder M."/>
            <person name="Bloem J."/>
            <person name="Labutti K."/>
            <person name="Salamov A."/>
            <person name="Andreopoulos B."/>
            <person name="Baker S."/>
            <person name="Barry K."/>
            <person name="Bills G."/>
            <person name="Bluhm B."/>
            <person name="Cannon C."/>
            <person name="Castanera R."/>
            <person name="Culley D."/>
            <person name="Daum C."/>
            <person name="Ezra D."/>
            <person name="Gonzalez J."/>
            <person name="Henrissat B."/>
            <person name="Kuo A."/>
            <person name="Liang C."/>
            <person name="Lipzen A."/>
            <person name="Lutzoni F."/>
            <person name="Magnuson J."/>
            <person name="Mondo S."/>
            <person name="Nolan M."/>
            <person name="Ohm R."/>
            <person name="Pangilinan J."/>
            <person name="Park H.-J."/>
            <person name="Ramirez L."/>
            <person name="Alfaro M."/>
            <person name="Sun H."/>
            <person name="Tritt A."/>
            <person name="Yoshinaga Y."/>
            <person name="Zwiers L.-H."/>
            <person name="Turgeon B."/>
            <person name="Goodwin S."/>
            <person name="Spatafora J."/>
            <person name="Crous P."/>
            <person name="Grigoriev I."/>
        </authorList>
    </citation>
    <scope>NUCLEOTIDE SEQUENCE</scope>
    <source>
        <strain evidence="1">CBS 690.94</strain>
    </source>
</reference>
<evidence type="ECO:0000313" key="1">
    <source>
        <dbReference type="EMBL" id="KAF2446911.1"/>
    </source>
</evidence>
<protein>
    <submittedName>
        <fullName evidence="1">Uncharacterized protein</fullName>
    </submittedName>
</protein>
<comment type="caution">
    <text evidence="1">The sequence shown here is derived from an EMBL/GenBank/DDBJ whole genome shotgun (WGS) entry which is preliminary data.</text>
</comment>
<evidence type="ECO:0000313" key="2">
    <source>
        <dbReference type="Proteomes" id="UP000799764"/>
    </source>
</evidence>
<dbReference type="Proteomes" id="UP000799764">
    <property type="component" value="Unassembled WGS sequence"/>
</dbReference>
<name>A0A9P4PMH2_9PLEO</name>
<dbReference type="OrthoDB" id="3785702at2759"/>
<accession>A0A9P4PMH2</accession>
<dbReference type="EMBL" id="MU001497">
    <property type="protein sequence ID" value="KAF2446911.1"/>
    <property type="molecule type" value="Genomic_DNA"/>
</dbReference>
<organism evidence="1 2">
    <name type="scientific">Karstenula rhodostoma CBS 690.94</name>
    <dbReference type="NCBI Taxonomy" id="1392251"/>
    <lineage>
        <taxon>Eukaryota</taxon>
        <taxon>Fungi</taxon>
        <taxon>Dikarya</taxon>
        <taxon>Ascomycota</taxon>
        <taxon>Pezizomycotina</taxon>
        <taxon>Dothideomycetes</taxon>
        <taxon>Pleosporomycetidae</taxon>
        <taxon>Pleosporales</taxon>
        <taxon>Massarineae</taxon>
        <taxon>Didymosphaeriaceae</taxon>
        <taxon>Karstenula</taxon>
    </lineage>
</organism>
<dbReference type="AlphaFoldDB" id="A0A9P4PMH2"/>
<keyword evidence="2" id="KW-1185">Reference proteome</keyword>
<gene>
    <name evidence="1" type="ORF">P171DRAFT_429857</name>
</gene>
<proteinExistence type="predicted"/>
<sequence length="222" mass="25918">MRADINSRTKCTSYTKYMIEKENNPFINTRLDYVVPPSRGSLLSSLLGMRSKEKSPGSANKKYYEHNRRLECRKTIENGSRLRIVSFGFRNPLHPPHTAEMDALGLTRDKYDTILRNIEDIRHNAKPAYYSTFLTPWNKIRGRNTVDALNKVSEYIRQINGEGRRVVWTIEKIPGVNERGMNCDMLKDWEISAWNGEDPLELLIQLEKWGIIEKRLNLEDDE</sequence>